<dbReference type="EMBL" id="FPBK01000013">
    <property type="protein sequence ID" value="SFU69089.1"/>
    <property type="molecule type" value="Genomic_DNA"/>
</dbReference>
<name>A0A1I7I816_9FLAO</name>
<dbReference type="Gene3D" id="1.25.40.10">
    <property type="entry name" value="Tetratricopeptide repeat domain"/>
    <property type="match status" value="1"/>
</dbReference>
<feature type="repeat" description="TPR" evidence="1">
    <location>
        <begin position="27"/>
        <end position="60"/>
    </location>
</feature>
<dbReference type="AlphaFoldDB" id="A0A1I7I816"/>
<sequence>MFKTYILLCFFCFNASITFGQNKETSIDSLLQKGNTFYAESNFKKAREYYLNVLEKDSSNIDATFNLAACELSLDHKTEACIQFNNAYYLGADDARPIIKQYCGAIAYRNVMYSGDVDTVPTFQLENELLPLMLIPENFDGRFPPMELNP</sequence>
<protein>
    <submittedName>
        <fullName evidence="2">Uncharacterized protein</fullName>
    </submittedName>
</protein>
<evidence type="ECO:0000256" key="1">
    <source>
        <dbReference type="PROSITE-ProRule" id="PRU00339"/>
    </source>
</evidence>
<dbReference type="SMART" id="SM00028">
    <property type="entry name" value="TPR"/>
    <property type="match status" value="2"/>
</dbReference>
<dbReference type="Proteomes" id="UP000199138">
    <property type="component" value="Unassembled WGS sequence"/>
</dbReference>
<accession>A0A1I7I816</accession>
<gene>
    <name evidence="2" type="ORF">SAMN05216480_113102</name>
</gene>
<keyword evidence="3" id="KW-1185">Reference proteome</keyword>
<proteinExistence type="predicted"/>
<dbReference type="RefSeq" id="WP_093026027.1">
    <property type="nucleotide sequence ID" value="NZ_FPBK01000013.1"/>
</dbReference>
<dbReference type="SUPFAM" id="SSF48452">
    <property type="entry name" value="TPR-like"/>
    <property type="match status" value="1"/>
</dbReference>
<evidence type="ECO:0000313" key="2">
    <source>
        <dbReference type="EMBL" id="SFU69089.1"/>
    </source>
</evidence>
<keyword evidence="1" id="KW-0802">TPR repeat</keyword>
<dbReference type="OrthoDB" id="9811837at2"/>
<evidence type="ECO:0000313" key="3">
    <source>
        <dbReference type="Proteomes" id="UP000199138"/>
    </source>
</evidence>
<dbReference type="InterPro" id="IPR011990">
    <property type="entry name" value="TPR-like_helical_dom_sf"/>
</dbReference>
<reference evidence="2 3" key="1">
    <citation type="submission" date="2016-10" db="EMBL/GenBank/DDBJ databases">
        <authorList>
            <person name="de Groot N.N."/>
        </authorList>
    </citation>
    <scope>NUCLEOTIDE SEQUENCE [LARGE SCALE GENOMIC DNA]</scope>
    <source>
        <strain evidence="2 3">CGMCC 1.12333</strain>
    </source>
</reference>
<organism evidence="2 3">
    <name type="scientific">Pustulibacterium marinum</name>
    <dbReference type="NCBI Taxonomy" id="1224947"/>
    <lineage>
        <taxon>Bacteria</taxon>
        <taxon>Pseudomonadati</taxon>
        <taxon>Bacteroidota</taxon>
        <taxon>Flavobacteriia</taxon>
        <taxon>Flavobacteriales</taxon>
        <taxon>Flavobacteriaceae</taxon>
        <taxon>Pustulibacterium</taxon>
    </lineage>
</organism>
<dbReference type="InterPro" id="IPR019734">
    <property type="entry name" value="TPR_rpt"/>
</dbReference>
<dbReference type="STRING" id="1224947.SAMN05216480_113102"/>
<dbReference type="PROSITE" id="PS50005">
    <property type="entry name" value="TPR"/>
    <property type="match status" value="1"/>
</dbReference>